<comment type="catalytic activity">
    <reaction evidence="1">
        <text>ATP + protein L-histidine = ADP + protein N-phospho-L-histidine.</text>
        <dbReference type="EC" id="2.7.13.3"/>
    </reaction>
</comment>
<name>A0A162L055_9CLOT</name>
<dbReference type="InterPro" id="IPR003594">
    <property type="entry name" value="HATPase_dom"/>
</dbReference>
<feature type="transmembrane region" description="Helical" evidence="7">
    <location>
        <begin position="190"/>
        <end position="207"/>
    </location>
</feature>
<feature type="transmembrane region" description="Helical" evidence="7">
    <location>
        <begin position="123"/>
        <end position="144"/>
    </location>
</feature>
<dbReference type="Gene3D" id="3.30.565.10">
    <property type="entry name" value="Histidine kinase-like ATPase, C-terminal domain"/>
    <property type="match status" value="1"/>
</dbReference>
<keyword evidence="7" id="KW-0472">Membrane</keyword>
<evidence type="ECO:0000256" key="5">
    <source>
        <dbReference type="ARBA" id="ARBA00023012"/>
    </source>
</evidence>
<evidence type="ECO:0000259" key="8">
    <source>
        <dbReference type="PROSITE" id="PS50109"/>
    </source>
</evidence>
<dbReference type="PATRIC" id="fig|1538.10.peg.2120"/>
<dbReference type="SUPFAM" id="SSF55874">
    <property type="entry name" value="ATPase domain of HSP90 chaperone/DNA topoisomerase II/histidine kinase"/>
    <property type="match status" value="1"/>
</dbReference>
<dbReference type="Pfam" id="PF14689">
    <property type="entry name" value="SPOB_a"/>
    <property type="match status" value="1"/>
</dbReference>
<accession>A0A162L055</accession>
<dbReference type="PANTHER" id="PTHR43547">
    <property type="entry name" value="TWO-COMPONENT HISTIDINE KINASE"/>
    <property type="match status" value="1"/>
</dbReference>
<dbReference type="SMART" id="SM00387">
    <property type="entry name" value="HATPase_c"/>
    <property type="match status" value="1"/>
</dbReference>
<dbReference type="RefSeq" id="WP_063555190.1">
    <property type="nucleotide sequence ID" value="NZ_LITT01000014.1"/>
</dbReference>
<dbReference type="EMBL" id="LITT01000014">
    <property type="protein sequence ID" value="OAA89302.1"/>
    <property type="molecule type" value="Genomic_DNA"/>
</dbReference>
<dbReference type="AlphaFoldDB" id="A0A162L055"/>
<dbReference type="Gene3D" id="1.10.287.130">
    <property type="match status" value="1"/>
</dbReference>
<comment type="caution">
    <text evidence="9">The sequence shown here is derived from an EMBL/GenBank/DDBJ whole genome shotgun (WGS) entry which is preliminary data.</text>
</comment>
<dbReference type="PANTHER" id="PTHR43547:SF10">
    <property type="entry name" value="SENSOR HISTIDINE KINASE DCUS"/>
    <property type="match status" value="1"/>
</dbReference>
<dbReference type="InterPro" id="IPR039506">
    <property type="entry name" value="SPOB_a"/>
</dbReference>
<evidence type="ECO:0000256" key="2">
    <source>
        <dbReference type="ARBA" id="ARBA00012438"/>
    </source>
</evidence>
<keyword evidence="7" id="KW-0812">Transmembrane</keyword>
<protein>
    <recommendedName>
        <fullName evidence="2">histidine kinase</fullName>
        <ecNumber evidence="2">2.7.13.3</ecNumber>
    </recommendedName>
</protein>
<dbReference type="InterPro" id="IPR036890">
    <property type="entry name" value="HATPase_C_sf"/>
</dbReference>
<feature type="coiled-coil region" evidence="6">
    <location>
        <begin position="218"/>
        <end position="245"/>
    </location>
</feature>
<evidence type="ECO:0000313" key="9">
    <source>
        <dbReference type="EMBL" id="OAA89302.1"/>
    </source>
</evidence>
<feature type="transmembrane region" description="Helical" evidence="7">
    <location>
        <begin position="37"/>
        <end position="53"/>
    </location>
</feature>
<evidence type="ECO:0000256" key="4">
    <source>
        <dbReference type="ARBA" id="ARBA00022777"/>
    </source>
</evidence>
<keyword evidence="7" id="KW-1133">Transmembrane helix</keyword>
<dbReference type="Proteomes" id="UP000077407">
    <property type="component" value="Unassembled WGS sequence"/>
</dbReference>
<evidence type="ECO:0000313" key="10">
    <source>
        <dbReference type="Proteomes" id="UP000077407"/>
    </source>
</evidence>
<keyword evidence="5" id="KW-0902">Two-component regulatory system</keyword>
<dbReference type="InterPro" id="IPR005467">
    <property type="entry name" value="His_kinase_dom"/>
</dbReference>
<dbReference type="PRINTS" id="PR00344">
    <property type="entry name" value="BCTRLSENSOR"/>
</dbReference>
<dbReference type="PROSITE" id="PS50109">
    <property type="entry name" value="HIS_KIN"/>
    <property type="match status" value="1"/>
</dbReference>
<gene>
    <name evidence="9" type="primary">citA</name>
    <name evidence="9" type="ORF">WY13_01675</name>
</gene>
<keyword evidence="6" id="KW-0175">Coiled coil</keyword>
<sequence length="440" mass="51331">MLDVIREIVMDIIEALLLLVIFESLHNEKKFILQKKVRAGLFCILYVFITYLITFHTMIAYHSLILVIFDIVLLAWITKIRIFDSMVIVSLFFTIILSTEFFIQVIEMFAYNIVLNQTILKPIYFWLTIIISKVLQVFIVAMIFKFNSYFVKLKIFEKEGVVFSNLIIESGVVTLFAFCINFSILNIKNIQTYNILVFTVYFIFLIFKFKNLKEKQTLVNINAKYKVKESQIKNMEEIISIIRQEKHDFGNHINVIQGLCLLNKPNTVERINDYVLKISDTVKSNFKYLDTGNDYIDGLLSIKNSYAVKNNINFEVMIDEPFDLIKIRQDELISIISNLVDNAFEAFQSKTYTDYKEVAVSTFTEHEDFCIEVADNGDVIPENMRKKIFDRGFSTKTTKKSDHGFGLYIIKQLVEENNGKIYVESSPEITKFLVKFKIEG</sequence>
<feature type="transmembrane region" description="Helical" evidence="7">
    <location>
        <begin position="59"/>
        <end position="77"/>
    </location>
</feature>
<evidence type="ECO:0000256" key="1">
    <source>
        <dbReference type="ARBA" id="ARBA00000085"/>
    </source>
</evidence>
<feature type="domain" description="Histidine kinase" evidence="8">
    <location>
        <begin position="293"/>
        <end position="440"/>
    </location>
</feature>
<keyword evidence="4 9" id="KW-0418">Kinase</keyword>
<dbReference type="InterPro" id="IPR004358">
    <property type="entry name" value="Sig_transdc_His_kin-like_C"/>
</dbReference>
<dbReference type="OrthoDB" id="1677679at2"/>
<evidence type="ECO:0000256" key="6">
    <source>
        <dbReference type="SAM" id="Coils"/>
    </source>
</evidence>
<feature type="transmembrane region" description="Helical" evidence="7">
    <location>
        <begin position="165"/>
        <end position="184"/>
    </location>
</feature>
<proteinExistence type="predicted"/>
<dbReference type="GO" id="GO:0000155">
    <property type="term" value="F:phosphorelay sensor kinase activity"/>
    <property type="evidence" value="ECO:0007669"/>
    <property type="project" value="TreeGrafter"/>
</dbReference>
<feature type="transmembrane region" description="Helical" evidence="7">
    <location>
        <begin position="89"/>
        <end position="111"/>
    </location>
</feature>
<organism evidence="9 10">
    <name type="scientific">Clostridium ljungdahlii</name>
    <dbReference type="NCBI Taxonomy" id="1538"/>
    <lineage>
        <taxon>Bacteria</taxon>
        <taxon>Bacillati</taxon>
        <taxon>Bacillota</taxon>
        <taxon>Clostridia</taxon>
        <taxon>Eubacteriales</taxon>
        <taxon>Clostridiaceae</taxon>
        <taxon>Clostridium</taxon>
    </lineage>
</organism>
<evidence type="ECO:0000256" key="3">
    <source>
        <dbReference type="ARBA" id="ARBA00022553"/>
    </source>
</evidence>
<dbReference type="EC" id="2.7.13.3" evidence="2"/>
<evidence type="ECO:0000256" key="7">
    <source>
        <dbReference type="SAM" id="Phobius"/>
    </source>
</evidence>
<reference evidence="9 10" key="1">
    <citation type="journal article" date="2015" name="Biotechnol. Bioeng.">
        <title>Genome sequence and phenotypic characterization of Caulobacter segnis.</title>
        <authorList>
            <person name="Patel S."/>
            <person name="Fletcher B."/>
            <person name="Scott D.C."/>
            <person name="Ely B."/>
        </authorList>
    </citation>
    <scope>NUCLEOTIDE SEQUENCE [LARGE SCALE GENOMIC DNA]</scope>
    <source>
        <strain evidence="9 10">ERI-2</strain>
    </source>
</reference>
<keyword evidence="9" id="KW-0808">Transferase</keyword>
<keyword evidence="3" id="KW-0597">Phosphoprotein</keyword>
<dbReference type="Pfam" id="PF02518">
    <property type="entry name" value="HATPase_c"/>
    <property type="match status" value="1"/>
</dbReference>